<dbReference type="GO" id="GO:0016787">
    <property type="term" value="F:hydrolase activity"/>
    <property type="evidence" value="ECO:0007669"/>
    <property type="project" value="UniProtKB-KW"/>
</dbReference>
<sequence>MSDLAKRFPSNPLIAPRDLAPSRPGLSVIGVLNPASFRFQEKTFLLLRVAEGVPTGAGGVSAPLLDATAPGGMRIIEVRHGDPQLVASTDPRGFVWSGDSYLTTISHFRLASSADGVHFQVEAEPALEGQGKLESYGIEDCRVAEIDGRFYLAYTAVSPYGFGVSLASTVDWRRLDRHGMILAPPNKDCVLFPEKIGGSYLALHRPVSEGLGGKYIWLASSPDLVHWGDHKCVLRPRRGAWDSAKVGAGAPPIRINEGWLEIYHGVDDNNRYCLGAVLLDLKDTALVVGRSSAPIMEPLAEYERGGFYGNVVFATGAMATGDEITVYYGAADEWTCGATMSIREILANLT</sequence>
<dbReference type="CDD" id="cd18612">
    <property type="entry name" value="GH130_Lin0857-like"/>
    <property type="match status" value="1"/>
</dbReference>
<dbReference type="SUPFAM" id="SSF75005">
    <property type="entry name" value="Arabinanase/levansucrase/invertase"/>
    <property type="match status" value="1"/>
</dbReference>
<dbReference type="Proteomes" id="UP000620075">
    <property type="component" value="Unassembled WGS sequence"/>
</dbReference>
<comment type="caution">
    <text evidence="4">The sequence shown here is derived from an EMBL/GenBank/DDBJ whole genome shotgun (WGS) entry which is preliminary data.</text>
</comment>
<dbReference type="EMBL" id="JAEKNQ010000019">
    <property type="protein sequence ID" value="MBJ7602378.1"/>
    <property type="molecule type" value="Genomic_DNA"/>
</dbReference>
<keyword evidence="2" id="KW-0808">Transferase</keyword>
<dbReference type="PANTHER" id="PTHR34106:SF5">
    <property type="entry name" value="GLYCOSIDASE"/>
    <property type="match status" value="1"/>
</dbReference>
<keyword evidence="4" id="KW-0378">Hydrolase</keyword>
<evidence type="ECO:0000256" key="3">
    <source>
        <dbReference type="ARBA" id="ARBA00024356"/>
    </source>
</evidence>
<evidence type="ECO:0000313" key="5">
    <source>
        <dbReference type="Proteomes" id="UP000620075"/>
    </source>
</evidence>
<reference evidence="4 5" key="1">
    <citation type="submission" date="2020-10" db="EMBL/GenBank/DDBJ databases">
        <title>Ca. Dormibacterota MAGs.</title>
        <authorList>
            <person name="Montgomery K."/>
        </authorList>
    </citation>
    <scope>NUCLEOTIDE SEQUENCE [LARGE SCALE GENOMIC DNA]</scope>
    <source>
        <strain evidence="4">SC8811_S16_3</strain>
    </source>
</reference>
<protein>
    <submittedName>
        <fullName evidence="4">Glycoside hydrolase family 130 protein</fullName>
    </submittedName>
</protein>
<comment type="similarity">
    <text evidence="3">Belongs to the glycosyl hydrolase 130 family.</text>
</comment>
<dbReference type="PANTHER" id="PTHR34106">
    <property type="entry name" value="GLYCOSIDASE"/>
    <property type="match status" value="1"/>
</dbReference>
<proteinExistence type="inferred from homology"/>
<gene>
    <name evidence="4" type="ORF">JF888_04180</name>
</gene>
<dbReference type="AlphaFoldDB" id="A0A934KGT6"/>
<dbReference type="GO" id="GO:0016757">
    <property type="term" value="F:glycosyltransferase activity"/>
    <property type="evidence" value="ECO:0007669"/>
    <property type="project" value="UniProtKB-KW"/>
</dbReference>
<evidence type="ECO:0000256" key="1">
    <source>
        <dbReference type="ARBA" id="ARBA00022676"/>
    </source>
</evidence>
<dbReference type="PIRSF" id="PIRSF016202">
    <property type="entry name" value="PH1107"/>
    <property type="match status" value="1"/>
</dbReference>
<dbReference type="Pfam" id="PF04041">
    <property type="entry name" value="Glyco_hydro_130"/>
    <property type="match status" value="1"/>
</dbReference>
<dbReference type="InterPro" id="IPR007184">
    <property type="entry name" value="Mannoside_phosphorylase"/>
</dbReference>
<dbReference type="InterPro" id="IPR023296">
    <property type="entry name" value="Glyco_hydro_beta-prop_sf"/>
</dbReference>
<accession>A0A934KGT6</accession>
<keyword evidence="1" id="KW-0328">Glycosyltransferase</keyword>
<evidence type="ECO:0000256" key="2">
    <source>
        <dbReference type="ARBA" id="ARBA00022679"/>
    </source>
</evidence>
<dbReference type="Gene3D" id="2.115.10.20">
    <property type="entry name" value="Glycosyl hydrolase domain, family 43"/>
    <property type="match status" value="1"/>
</dbReference>
<dbReference type="RefSeq" id="WP_338176853.1">
    <property type="nucleotide sequence ID" value="NZ_JAEKNQ010000019.1"/>
</dbReference>
<evidence type="ECO:0000313" key="4">
    <source>
        <dbReference type="EMBL" id="MBJ7602378.1"/>
    </source>
</evidence>
<name>A0A934KGT6_9BACT</name>
<organism evidence="4 5">
    <name type="scientific">Candidatus Dormiibacter inghamiae</name>
    <dbReference type="NCBI Taxonomy" id="3127013"/>
    <lineage>
        <taxon>Bacteria</taxon>
        <taxon>Bacillati</taxon>
        <taxon>Candidatus Dormiibacterota</taxon>
        <taxon>Candidatus Dormibacteria</taxon>
        <taxon>Candidatus Dormibacterales</taxon>
        <taxon>Candidatus Dormibacteraceae</taxon>
        <taxon>Candidatus Dormiibacter</taxon>
    </lineage>
</organism>